<dbReference type="AlphaFoldDB" id="A0AA39TQP7"/>
<name>A0AA39TQP7_9PEZI</name>
<comment type="caution">
    <text evidence="3">The sequence shown here is derived from an EMBL/GenBank/DDBJ whole genome shotgun (WGS) entry which is preliminary data.</text>
</comment>
<proteinExistence type="predicted"/>
<evidence type="ECO:0008006" key="5">
    <source>
        <dbReference type="Google" id="ProtNLM"/>
    </source>
</evidence>
<organism evidence="3 4">
    <name type="scientific">Bombardia bombarda</name>
    <dbReference type="NCBI Taxonomy" id="252184"/>
    <lineage>
        <taxon>Eukaryota</taxon>
        <taxon>Fungi</taxon>
        <taxon>Dikarya</taxon>
        <taxon>Ascomycota</taxon>
        <taxon>Pezizomycotina</taxon>
        <taxon>Sordariomycetes</taxon>
        <taxon>Sordariomycetidae</taxon>
        <taxon>Sordariales</taxon>
        <taxon>Lasiosphaeriaceae</taxon>
        <taxon>Bombardia</taxon>
    </lineage>
</organism>
<protein>
    <recommendedName>
        <fullName evidence="5">Protein kinase domain-containing protein</fullName>
    </recommendedName>
</protein>
<dbReference type="SUPFAM" id="SSF48403">
    <property type="entry name" value="Ankyrin repeat"/>
    <property type="match status" value="1"/>
</dbReference>
<dbReference type="Proteomes" id="UP001174934">
    <property type="component" value="Unassembled WGS sequence"/>
</dbReference>
<evidence type="ECO:0000313" key="3">
    <source>
        <dbReference type="EMBL" id="KAK0609572.1"/>
    </source>
</evidence>
<dbReference type="PROSITE" id="PS50297">
    <property type="entry name" value="ANK_REP_REGION"/>
    <property type="match status" value="1"/>
</dbReference>
<dbReference type="EMBL" id="JAULSR010000013">
    <property type="protein sequence ID" value="KAK0609572.1"/>
    <property type="molecule type" value="Genomic_DNA"/>
</dbReference>
<reference evidence="3" key="1">
    <citation type="submission" date="2023-06" db="EMBL/GenBank/DDBJ databases">
        <title>Genome-scale phylogeny and comparative genomics of the fungal order Sordariales.</title>
        <authorList>
            <consortium name="Lawrence Berkeley National Laboratory"/>
            <person name="Hensen N."/>
            <person name="Bonometti L."/>
            <person name="Westerberg I."/>
            <person name="Brannstrom I.O."/>
            <person name="Guillou S."/>
            <person name="Cros-Aarteil S."/>
            <person name="Calhoun S."/>
            <person name="Haridas S."/>
            <person name="Kuo A."/>
            <person name="Mondo S."/>
            <person name="Pangilinan J."/>
            <person name="Riley R."/>
            <person name="LaButti K."/>
            <person name="Andreopoulos B."/>
            <person name="Lipzen A."/>
            <person name="Chen C."/>
            <person name="Yanf M."/>
            <person name="Daum C."/>
            <person name="Ng V."/>
            <person name="Clum A."/>
            <person name="Steindorff A."/>
            <person name="Ohm R."/>
            <person name="Martin F."/>
            <person name="Silar P."/>
            <person name="Natvig D."/>
            <person name="Lalanne C."/>
            <person name="Gautier V."/>
            <person name="Ament-velasquez S.L."/>
            <person name="Kruys A."/>
            <person name="Hutchinson M.I."/>
            <person name="Powell A.J."/>
            <person name="Barry K."/>
            <person name="Miller A.N."/>
            <person name="Grigoriev I.V."/>
            <person name="Debuchy R."/>
            <person name="Gladieux P."/>
            <person name="Thoren M.H."/>
            <person name="Johannesson H."/>
        </authorList>
    </citation>
    <scope>NUCLEOTIDE SEQUENCE</scope>
    <source>
        <strain evidence="3">SMH3391-2</strain>
    </source>
</reference>
<sequence>MAADKIQSLTALGSILMNHDRPMIPIKMLIEATFHPFEPPHYIVGPNGLSVLHAAIIAHSWPHTGVTDSVLSYILSQYSRHYHFESCWGEYGLTPLMTAAASGDFRATELLIMAGAPSMKPPLSGDKCMALYSPYLAAFQATFDPKTMTSARRPFADPDGINRCIALITEAGLNSITYTEEPQEDSLVSFDTKGEPSKIEYPRESNIDSSLGKIDVAVETETPSDSHLVVLKDIFKCRQVSSILQNQLHGPLEPGRSRLSFRWGALPDTISGRFIKRPFLVLGDIPYQSCLHLCRDLATCLDTIHKRGFTHGSLDLDHMPLHGLLAFEIPEGVESLEGTLLSVKAEILPYRGAIKAENGPVRLLYVKPDQRLRFQSPELHFRSRVSTMTLEDLKKIDVYALGIMMLHLLDSSLDGDSSVMVASDSASAQAEAVEHALGNVWMRSVDSATAELTTYRLIPALRELLRENPEDRSSDISPIINVLETMDELEPGEFALVVHSSGAYNIWTQERDSAGNVLEVQLESGDEELSENETSENETAVGGLEVGVEEVEEVEEASDLEAGR</sequence>
<evidence type="ECO:0000256" key="2">
    <source>
        <dbReference type="SAM" id="MobiDB-lite"/>
    </source>
</evidence>
<evidence type="ECO:0000256" key="1">
    <source>
        <dbReference type="PROSITE-ProRule" id="PRU00023"/>
    </source>
</evidence>
<dbReference type="PROSITE" id="PS50088">
    <property type="entry name" value="ANK_REPEAT"/>
    <property type="match status" value="1"/>
</dbReference>
<dbReference type="InterPro" id="IPR002110">
    <property type="entry name" value="Ankyrin_rpt"/>
</dbReference>
<accession>A0AA39TQP7</accession>
<feature type="region of interest" description="Disordered" evidence="2">
    <location>
        <begin position="523"/>
        <end position="564"/>
    </location>
</feature>
<feature type="compositionally biased region" description="Acidic residues" evidence="2">
    <location>
        <begin position="547"/>
        <end position="564"/>
    </location>
</feature>
<keyword evidence="1" id="KW-0040">ANK repeat</keyword>
<keyword evidence="4" id="KW-1185">Reference proteome</keyword>
<evidence type="ECO:0000313" key="4">
    <source>
        <dbReference type="Proteomes" id="UP001174934"/>
    </source>
</evidence>
<feature type="repeat" description="ANK" evidence="1">
    <location>
        <begin position="91"/>
        <end position="116"/>
    </location>
</feature>
<feature type="compositionally biased region" description="Acidic residues" evidence="2">
    <location>
        <begin position="524"/>
        <end position="536"/>
    </location>
</feature>
<dbReference type="Gene3D" id="1.10.510.10">
    <property type="entry name" value="Transferase(Phosphotransferase) domain 1"/>
    <property type="match status" value="1"/>
</dbReference>
<dbReference type="SUPFAM" id="SSF56112">
    <property type="entry name" value="Protein kinase-like (PK-like)"/>
    <property type="match status" value="1"/>
</dbReference>
<dbReference type="InterPro" id="IPR036770">
    <property type="entry name" value="Ankyrin_rpt-contain_sf"/>
</dbReference>
<dbReference type="InterPro" id="IPR011009">
    <property type="entry name" value="Kinase-like_dom_sf"/>
</dbReference>
<gene>
    <name evidence="3" type="ORF">B0T17DRAFT_133969</name>
</gene>